<reference evidence="1 2" key="1">
    <citation type="journal article" date="2024" name="J Genomics">
        <title>Draft genome sequencing and assembly of Favolaschia claudopus CIRM-BRFM 2984 isolated from oak limbs.</title>
        <authorList>
            <person name="Navarro D."/>
            <person name="Drula E."/>
            <person name="Chaduli D."/>
            <person name="Cazenave R."/>
            <person name="Ahrendt S."/>
            <person name="Wang J."/>
            <person name="Lipzen A."/>
            <person name="Daum C."/>
            <person name="Barry K."/>
            <person name="Grigoriev I.V."/>
            <person name="Favel A."/>
            <person name="Rosso M.N."/>
            <person name="Martin F."/>
        </authorList>
    </citation>
    <scope>NUCLEOTIDE SEQUENCE [LARGE SCALE GENOMIC DNA]</scope>
    <source>
        <strain evidence="1 2">CIRM-BRFM 2984</strain>
    </source>
</reference>
<dbReference type="Proteomes" id="UP001362999">
    <property type="component" value="Unassembled WGS sequence"/>
</dbReference>
<dbReference type="EMBL" id="JAWWNJ010000013">
    <property type="protein sequence ID" value="KAK7042637.1"/>
    <property type="molecule type" value="Genomic_DNA"/>
</dbReference>
<protein>
    <submittedName>
        <fullName evidence="1">Uncharacterized protein</fullName>
    </submittedName>
</protein>
<comment type="caution">
    <text evidence="1">The sequence shown here is derived from an EMBL/GenBank/DDBJ whole genome shotgun (WGS) entry which is preliminary data.</text>
</comment>
<accession>A0AAW0CU56</accession>
<dbReference type="AlphaFoldDB" id="A0AAW0CU56"/>
<keyword evidence="2" id="KW-1185">Reference proteome</keyword>
<proteinExistence type="predicted"/>
<evidence type="ECO:0000313" key="1">
    <source>
        <dbReference type="EMBL" id="KAK7042637.1"/>
    </source>
</evidence>
<name>A0AAW0CU56_9AGAR</name>
<organism evidence="1 2">
    <name type="scientific">Favolaschia claudopus</name>
    <dbReference type="NCBI Taxonomy" id="2862362"/>
    <lineage>
        <taxon>Eukaryota</taxon>
        <taxon>Fungi</taxon>
        <taxon>Dikarya</taxon>
        <taxon>Basidiomycota</taxon>
        <taxon>Agaricomycotina</taxon>
        <taxon>Agaricomycetes</taxon>
        <taxon>Agaricomycetidae</taxon>
        <taxon>Agaricales</taxon>
        <taxon>Marasmiineae</taxon>
        <taxon>Mycenaceae</taxon>
        <taxon>Favolaschia</taxon>
    </lineage>
</organism>
<sequence length="171" mass="18524">MSAALTSDYSMAVKNNSSVTFTLFHAAEGGGKPKTHSRPANSLTPGATTVFAWDSTAGQVSSETCVGHMYYSPVQPGPPCVWGIQMEGYTPQGGRPKTKYQYADAANPYSKGEPGPGFWLESGKGWGEDYEFVIPAMQVKIRVANDPHEREYESTGKPLYSVAVIVEDHHC</sequence>
<evidence type="ECO:0000313" key="2">
    <source>
        <dbReference type="Proteomes" id="UP001362999"/>
    </source>
</evidence>
<gene>
    <name evidence="1" type="ORF">R3P38DRAFT_2611907</name>
</gene>